<evidence type="ECO:0000313" key="1">
    <source>
        <dbReference type="EMBL" id="KZV06963.1"/>
    </source>
</evidence>
<accession>A0A2Z7A3D8</accession>
<dbReference type="EMBL" id="KV049747">
    <property type="protein sequence ID" value="KZV06963.1"/>
    <property type="molecule type" value="Genomic_DNA"/>
</dbReference>
<dbReference type="AlphaFoldDB" id="A0A2Z7A3D8"/>
<reference evidence="1 2" key="1">
    <citation type="journal article" date="2015" name="Proc. Natl. Acad. Sci. U.S.A.">
        <title>The resurrection genome of Boea hygrometrica: A blueprint for survival of dehydration.</title>
        <authorList>
            <person name="Xiao L."/>
            <person name="Yang G."/>
            <person name="Zhang L."/>
            <person name="Yang X."/>
            <person name="Zhao S."/>
            <person name="Ji Z."/>
            <person name="Zhou Q."/>
            <person name="Hu M."/>
            <person name="Wang Y."/>
            <person name="Chen M."/>
            <person name="Xu Y."/>
            <person name="Jin H."/>
            <person name="Xiao X."/>
            <person name="Hu G."/>
            <person name="Bao F."/>
            <person name="Hu Y."/>
            <person name="Wan P."/>
            <person name="Li L."/>
            <person name="Deng X."/>
            <person name="Kuang T."/>
            <person name="Xiang C."/>
            <person name="Zhu J.K."/>
            <person name="Oliver M.J."/>
            <person name="He Y."/>
        </authorList>
    </citation>
    <scope>NUCLEOTIDE SEQUENCE [LARGE SCALE GENOMIC DNA]</scope>
    <source>
        <strain evidence="2">cv. XS01</strain>
    </source>
</reference>
<proteinExistence type="predicted"/>
<name>A0A2Z7A3D8_9LAMI</name>
<dbReference type="Proteomes" id="UP000250235">
    <property type="component" value="Unassembled WGS sequence"/>
</dbReference>
<evidence type="ECO:0000313" key="2">
    <source>
        <dbReference type="Proteomes" id="UP000250235"/>
    </source>
</evidence>
<keyword evidence="2" id="KW-1185">Reference proteome</keyword>
<gene>
    <name evidence="1" type="ORF">F511_45557</name>
</gene>
<protein>
    <submittedName>
        <fullName evidence="1">Uncharacterized protein</fullName>
    </submittedName>
</protein>
<organism evidence="1 2">
    <name type="scientific">Dorcoceras hygrometricum</name>
    <dbReference type="NCBI Taxonomy" id="472368"/>
    <lineage>
        <taxon>Eukaryota</taxon>
        <taxon>Viridiplantae</taxon>
        <taxon>Streptophyta</taxon>
        <taxon>Embryophyta</taxon>
        <taxon>Tracheophyta</taxon>
        <taxon>Spermatophyta</taxon>
        <taxon>Magnoliopsida</taxon>
        <taxon>eudicotyledons</taxon>
        <taxon>Gunneridae</taxon>
        <taxon>Pentapetalae</taxon>
        <taxon>asterids</taxon>
        <taxon>lamiids</taxon>
        <taxon>Lamiales</taxon>
        <taxon>Gesneriaceae</taxon>
        <taxon>Didymocarpoideae</taxon>
        <taxon>Trichosporeae</taxon>
        <taxon>Loxocarpinae</taxon>
        <taxon>Dorcoceras</taxon>
    </lineage>
</organism>
<sequence>MLISSVLLVQADEGVSFLVVDRIGDIYRDLPRRADVIVTTVGARHKCQQDRKFEIFETTAGRRRVRRRPIACTLAVSFACWPIERRRLARVVALRCPHAVAILWPAVATMAAGCGRRLARAVAHRCPPALCHGHCWSKIAWALWRAVADAMMLAAAHVGR</sequence>